<dbReference type="Pfam" id="PF14529">
    <property type="entry name" value="Exo_endo_phos_2"/>
    <property type="match status" value="1"/>
</dbReference>
<dbReference type="PROSITE" id="PS50878">
    <property type="entry name" value="RT_POL"/>
    <property type="match status" value="1"/>
</dbReference>
<dbReference type="SUPFAM" id="SSF56219">
    <property type="entry name" value="DNase I-like"/>
    <property type="match status" value="1"/>
</dbReference>
<dbReference type="PANTHER" id="PTHR33395:SF22">
    <property type="entry name" value="REVERSE TRANSCRIPTASE DOMAIN-CONTAINING PROTEIN"/>
    <property type="match status" value="1"/>
</dbReference>
<dbReference type="EMBL" id="JAHIBW010000011">
    <property type="protein sequence ID" value="KAG7306623.1"/>
    <property type="molecule type" value="Genomic_DNA"/>
</dbReference>
<evidence type="ECO:0000313" key="3">
    <source>
        <dbReference type="Proteomes" id="UP000823941"/>
    </source>
</evidence>
<feature type="domain" description="Reverse transcriptase" evidence="1">
    <location>
        <begin position="488"/>
        <end position="735"/>
    </location>
</feature>
<comment type="caution">
    <text evidence="2">The sequence shown here is derived from an EMBL/GenBank/DDBJ whole genome shotgun (WGS) entry which is preliminary data.</text>
</comment>
<dbReference type="Gene3D" id="3.60.10.10">
    <property type="entry name" value="Endonuclease/exonuclease/phosphatase"/>
    <property type="match status" value="1"/>
</dbReference>
<dbReference type="CDD" id="cd01650">
    <property type="entry name" value="RT_nLTR_like"/>
    <property type="match status" value="1"/>
</dbReference>
<evidence type="ECO:0000259" key="1">
    <source>
        <dbReference type="PROSITE" id="PS50878"/>
    </source>
</evidence>
<sequence>MRTKAETIRTNILSSNYDLIIFTETWLNDSVYDYEFIDNRYTVYRRDRSFNNLKNKLDGGGVLIAVRSDLVSDRKVQWEWNCELIWVTLALSRGTSNHQKTVTMNICAAYNPPPLDHSSTNDLCNNITSVLCNNTHEHTINVIIGDFNLSHTTWSQCSDTLSLTPNPSSSQIENSFLDCINFNSLRQSNWVTNSLNRTLDLVLTNSPEYIQLRESPISISKIDKHHPPLEIKMNITAKRVIKQNTSTYYNFYKADYNTINNKLSCMDWHHELEINDCTDINQVVDTFYRILNSIFVQHIPLIVRKQSKYPTWYSSALIKCLQEKNKFHKKFKKFNNPLDKLTFNLLRNRCDRLTRQCYAKFKHRTEKNLKNNPKLFWTFVKNSKQNTHKFPESMTYDSQTATGGQAICNLFCKYFNSVFKPPSDIPINHTLCENKPTLSTVTITASELNYAIDRLDAYKGSGPDSLPPYFLKMCKKSITKPLLLIFNKSLALGQFPQKWKLAHVIPIPKSVYSADVTKYRPISILCATSKLLESILIKRLYWHVKPNLITQQHGFLPKKSTLTNLASLSNDIMMALDTRHEVHAVYTDLSKAFDVVDHSLLLQKLSKLGIHGSLFRWICSYLTNRSQLVAMCGYKSEILPISSGIAQGSHLGPLFFVIFVNDIASNISYSNFSLYADDFKIYKKIETSDDCTKLQSDIDCVADWCLSNGMTINISKCFYINFTRKRYPLTFSYSIKHKQLPELKHARDLGIEVDSTFKFSIHVEKLVGRANKTLGFVIRKAKVFQNTETLKLLYNSYVRSMLEYCSPAWNPVYAVHSERLEKVQKRFLYHLSFKDNISRSLRSYTSRLEKYKIETLKVRRDRADLIFLYKLLHGLIECPDLLHLITLNVPKLSARVIKLAPFTLPNIKTNLGQHAPIFRIMSLYNAHKEDIDIYHTSVKKLKTVNLSKNATLSNV</sequence>
<dbReference type="InterPro" id="IPR036691">
    <property type="entry name" value="Endo/exonu/phosph_ase_sf"/>
</dbReference>
<accession>A0ABQ7QNK7</accession>
<dbReference type="SUPFAM" id="SSF56672">
    <property type="entry name" value="DNA/RNA polymerases"/>
    <property type="match status" value="1"/>
</dbReference>
<dbReference type="Pfam" id="PF00078">
    <property type="entry name" value="RVT_1"/>
    <property type="match status" value="1"/>
</dbReference>
<evidence type="ECO:0000313" key="2">
    <source>
        <dbReference type="EMBL" id="KAG7306623.1"/>
    </source>
</evidence>
<dbReference type="InterPro" id="IPR005135">
    <property type="entry name" value="Endo/exonuclease/phosphatase"/>
</dbReference>
<dbReference type="InterPro" id="IPR043502">
    <property type="entry name" value="DNA/RNA_pol_sf"/>
</dbReference>
<keyword evidence="3" id="KW-1185">Reference proteome</keyword>
<organism evidence="2 3">
    <name type="scientific">Plutella xylostella</name>
    <name type="common">Diamondback moth</name>
    <name type="synonym">Plutella maculipennis</name>
    <dbReference type="NCBI Taxonomy" id="51655"/>
    <lineage>
        <taxon>Eukaryota</taxon>
        <taxon>Metazoa</taxon>
        <taxon>Ecdysozoa</taxon>
        <taxon>Arthropoda</taxon>
        <taxon>Hexapoda</taxon>
        <taxon>Insecta</taxon>
        <taxon>Pterygota</taxon>
        <taxon>Neoptera</taxon>
        <taxon>Endopterygota</taxon>
        <taxon>Lepidoptera</taxon>
        <taxon>Glossata</taxon>
        <taxon>Ditrysia</taxon>
        <taxon>Yponomeutoidea</taxon>
        <taxon>Plutellidae</taxon>
        <taxon>Plutella</taxon>
    </lineage>
</organism>
<protein>
    <recommendedName>
        <fullName evidence="1">Reverse transcriptase domain-containing protein</fullName>
    </recommendedName>
</protein>
<dbReference type="InterPro" id="IPR000477">
    <property type="entry name" value="RT_dom"/>
</dbReference>
<gene>
    <name evidence="2" type="ORF">JYU34_007996</name>
</gene>
<dbReference type="PANTHER" id="PTHR33395">
    <property type="entry name" value="TRANSCRIPTASE, PUTATIVE-RELATED-RELATED"/>
    <property type="match status" value="1"/>
</dbReference>
<dbReference type="Proteomes" id="UP000823941">
    <property type="component" value="Chromosome 11"/>
</dbReference>
<proteinExistence type="predicted"/>
<name>A0ABQ7QNK7_PLUXY</name>
<reference evidence="2 3" key="1">
    <citation type="submission" date="2021-06" db="EMBL/GenBank/DDBJ databases">
        <title>A haploid diamondback moth (Plutella xylostella L.) genome assembly resolves 31 chromosomes and identifies a diamide resistance mutation.</title>
        <authorList>
            <person name="Ward C.M."/>
            <person name="Perry K.D."/>
            <person name="Baker G."/>
            <person name="Powis K."/>
            <person name="Heckel D.G."/>
            <person name="Baxter S.W."/>
        </authorList>
    </citation>
    <scope>NUCLEOTIDE SEQUENCE [LARGE SCALE GENOMIC DNA]</scope>
    <source>
        <strain evidence="2 3">LV</strain>
        <tissue evidence="2">Single pupa</tissue>
    </source>
</reference>